<evidence type="ECO:0000313" key="4">
    <source>
        <dbReference type="EMBL" id="KAK1323053.1"/>
    </source>
</evidence>
<organism evidence="4 5">
    <name type="scientific">Acorus calamus</name>
    <name type="common">Sweet flag</name>
    <dbReference type="NCBI Taxonomy" id="4465"/>
    <lineage>
        <taxon>Eukaryota</taxon>
        <taxon>Viridiplantae</taxon>
        <taxon>Streptophyta</taxon>
        <taxon>Embryophyta</taxon>
        <taxon>Tracheophyta</taxon>
        <taxon>Spermatophyta</taxon>
        <taxon>Magnoliopsida</taxon>
        <taxon>Liliopsida</taxon>
        <taxon>Acoraceae</taxon>
        <taxon>Acorus</taxon>
    </lineage>
</organism>
<reference evidence="4" key="2">
    <citation type="submission" date="2023-06" db="EMBL/GenBank/DDBJ databases">
        <authorList>
            <person name="Ma L."/>
            <person name="Liu K.-W."/>
            <person name="Li Z."/>
            <person name="Hsiao Y.-Y."/>
            <person name="Qi Y."/>
            <person name="Fu T."/>
            <person name="Tang G."/>
            <person name="Zhang D."/>
            <person name="Sun W.-H."/>
            <person name="Liu D.-K."/>
            <person name="Li Y."/>
            <person name="Chen G.-Z."/>
            <person name="Liu X.-D."/>
            <person name="Liao X.-Y."/>
            <person name="Jiang Y.-T."/>
            <person name="Yu X."/>
            <person name="Hao Y."/>
            <person name="Huang J."/>
            <person name="Zhao X.-W."/>
            <person name="Ke S."/>
            <person name="Chen Y.-Y."/>
            <person name="Wu W.-L."/>
            <person name="Hsu J.-L."/>
            <person name="Lin Y.-F."/>
            <person name="Huang M.-D."/>
            <person name="Li C.-Y."/>
            <person name="Huang L."/>
            <person name="Wang Z.-W."/>
            <person name="Zhao X."/>
            <person name="Zhong W.-Y."/>
            <person name="Peng D.-H."/>
            <person name="Ahmad S."/>
            <person name="Lan S."/>
            <person name="Zhang J.-S."/>
            <person name="Tsai W.-C."/>
            <person name="Van De Peer Y."/>
            <person name="Liu Z.-J."/>
        </authorList>
    </citation>
    <scope>NUCLEOTIDE SEQUENCE</scope>
    <source>
        <strain evidence="4">CP</strain>
        <tissue evidence="4">Leaves</tissue>
    </source>
</reference>
<feature type="domain" description="DDE Tnp4" evidence="3">
    <location>
        <begin position="200"/>
        <end position="328"/>
    </location>
</feature>
<dbReference type="EMBL" id="JAUJYO010000002">
    <property type="protein sequence ID" value="KAK1323053.1"/>
    <property type="molecule type" value="Genomic_DNA"/>
</dbReference>
<comment type="cofactor">
    <cofactor evidence="1">
        <name>a divalent metal cation</name>
        <dbReference type="ChEBI" id="CHEBI:60240"/>
    </cofactor>
</comment>
<dbReference type="AlphaFoldDB" id="A0AAV9FAJ7"/>
<reference evidence="4" key="1">
    <citation type="journal article" date="2023" name="Nat. Commun.">
        <title>Diploid and tetraploid genomes of Acorus and the evolution of monocots.</title>
        <authorList>
            <person name="Ma L."/>
            <person name="Liu K.W."/>
            <person name="Li Z."/>
            <person name="Hsiao Y.Y."/>
            <person name="Qi Y."/>
            <person name="Fu T."/>
            <person name="Tang G.D."/>
            <person name="Zhang D."/>
            <person name="Sun W.H."/>
            <person name="Liu D.K."/>
            <person name="Li Y."/>
            <person name="Chen G.Z."/>
            <person name="Liu X.D."/>
            <person name="Liao X.Y."/>
            <person name="Jiang Y.T."/>
            <person name="Yu X."/>
            <person name="Hao Y."/>
            <person name="Huang J."/>
            <person name="Zhao X.W."/>
            <person name="Ke S."/>
            <person name="Chen Y.Y."/>
            <person name="Wu W.L."/>
            <person name="Hsu J.L."/>
            <person name="Lin Y.F."/>
            <person name="Huang M.D."/>
            <person name="Li C.Y."/>
            <person name="Huang L."/>
            <person name="Wang Z.W."/>
            <person name="Zhao X."/>
            <person name="Zhong W.Y."/>
            <person name="Peng D.H."/>
            <person name="Ahmad S."/>
            <person name="Lan S."/>
            <person name="Zhang J.S."/>
            <person name="Tsai W.C."/>
            <person name="Van de Peer Y."/>
            <person name="Liu Z.J."/>
        </authorList>
    </citation>
    <scope>NUCLEOTIDE SEQUENCE</scope>
    <source>
        <strain evidence="4">CP</strain>
    </source>
</reference>
<evidence type="ECO:0000259" key="3">
    <source>
        <dbReference type="Pfam" id="PF13359"/>
    </source>
</evidence>
<comment type="caution">
    <text evidence="4">The sequence shown here is derived from an EMBL/GenBank/DDBJ whole genome shotgun (WGS) entry which is preliminary data.</text>
</comment>
<protein>
    <recommendedName>
        <fullName evidence="3">DDE Tnp4 domain-containing protein</fullName>
    </recommendedName>
</protein>
<dbReference type="GO" id="GO:0046872">
    <property type="term" value="F:metal ion binding"/>
    <property type="evidence" value="ECO:0007669"/>
    <property type="project" value="UniProtKB-KW"/>
</dbReference>
<sequence>MDTTDPPTSTTTTALRNLLSTASTSSSTFLTKNDHLLLPSQSLLLESTLLRLHSLLSLPPPPPPPTTTPHWFLRLSSSSSSSSSDPLWSDSFHMSKPTFLLLLQTLTPSLSLSPSPSPDHKLAAALFRLAHAAPFPSVSARFAFPSPSDAFRAFYEVVKALIERLSHLFSPSSASDASHNAVRFPDCLGVLAFCRFSGTVAQALVDFDGRFVDVSAGWPGRLSPHEIVPRTRLLSRSELFGGGGGTVKKYVLGGTCCPLSPWLLRPYSGVETAVGKEDFNMAHSESMGSAEGVFRKVRSRWRLLRSDWSGEFPEAVPFVVIAVCLLHNFLVSCGEPMMDGGNGGDDDDDDDDDVRAAMEFKEFVGLGVEEGRRARDAVASHLKMLNGNV</sequence>
<dbReference type="InterPro" id="IPR027806">
    <property type="entry name" value="HARBI1_dom"/>
</dbReference>
<evidence type="ECO:0000256" key="1">
    <source>
        <dbReference type="ARBA" id="ARBA00001968"/>
    </source>
</evidence>
<keyword evidence="2" id="KW-0479">Metal-binding</keyword>
<evidence type="ECO:0000256" key="2">
    <source>
        <dbReference type="ARBA" id="ARBA00022723"/>
    </source>
</evidence>
<keyword evidence="5" id="KW-1185">Reference proteome</keyword>
<proteinExistence type="predicted"/>
<evidence type="ECO:0000313" key="5">
    <source>
        <dbReference type="Proteomes" id="UP001180020"/>
    </source>
</evidence>
<gene>
    <name evidence="4" type="ORF">QJS10_CPA02g01173</name>
</gene>
<dbReference type="Pfam" id="PF13359">
    <property type="entry name" value="DDE_Tnp_4"/>
    <property type="match status" value="1"/>
</dbReference>
<accession>A0AAV9FAJ7</accession>
<name>A0AAV9FAJ7_ACOCL</name>
<dbReference type="Proteomes" id="UP001180020">
    <property type="component" value="Unassembled WGS sequence"/>
</dbReference>